<dbReference type="EMBL" id="CAJVPY010019004">
    <property type="protein sequence ID" value="CAG8769750.1"/>
    <property type="molecule type" value="Genomic_DNA"/>
</dbReference>
<evidence type="ECO:0000313" key="1">
    <source>
        <dbReference type="EMBL" id="CAG8769750.1"/>
    </source>
</evidence>
<comment type="caution">
    <text evidence="1">The sequence shown here is derived from an EMBL/GenBank/DDBJ whole genome shotgun (WGS) entry which is preliminary data.</text>
</comment>
<dbReference type="Proteomes" id="UP000789405">
    <property type="component" value="Unassembled WGS sequence"/>
</dbReference>
<keyword evidence="2" id="KW-1185">Reference proteome</keyword>
<accession>A0A9N9JAL5</accession>
<organism evidence="1 2">
    <name type="scientific">Dentiscutata erythropus</name>
    <dbReference type="NCBI Taxonomy" id="1348616"/>
    <lineage>
        <taxon>Eukaryota</taxon>
        <taxon>Fungi</taxon>
        <taxon>Fungi incertae sedis</taxon>
        <taxon>Mucoromycota</taxon>
        <taxon>Glomeromycotina</taxon>
        <taxon>Glomeromycetes</taxon>
        <taxon>Diversisporales</taxon>
        <taxon>Gigasporaceae</taxon>
        <taxon>Dentiscutata</taxon>
    </lineage>
</organism>
<sequence>MKIENINVDLLFEEKEFEEFMEVDIEIVSIDTRDRFIIEEYFNISTFEQDQEIIEESSTINLQESINTED</sequence>
<dbReference type="AlphaFoldDB" id="A0A9N9JAL5"/>
<reference evidence="1" key="1">
    <citation type="submission" date="2021-06" db="EMBL/GenBank/DDBJ databases">
        <authorList>
            <person name="Kallberg Y."/>
            <person name="Tangrot J."/>
            <person name="Rosling A."/>
        </authorList>
    </citation>
    <scope>NUCLEOTIDE SEQUENCE</scope>
    <source>
        <strain evidence="1">MA453B</strain>
    </source>
</reference>
<name>A0A9N9JAL5_9GLOM</name>
<protein>
    <submittedName>
        <fullName evidence="1">12544_t:CDS:1</fullName>
    </submittedName>
</protein>
<gene>
    <name evidence="1" type="ORF">DERYTH_LOCUS18576</name>
</gene>
<proteinExistence type="predicted"/>
<evidence type="ECO:0000313" key="2">
    <source>
        <dbReference type="Proteomes" id="UP000789405"/>
    </source>
</evidence>
<feature type="non-terminal residue" evidence="1">
    <location>
        <position position="70"/>
    </location>
</feature>